<dbReference type="InterPro" id="IPR005545">
    <property type="entry name" value="YCII"/>
</dbReference>
<accession>A0ABT6RIC7</accession>
<dbReference type="EMBL" id="JASBRG010000007">
    <property type="protein sequence ID" value="MDI3322176.1"/>
    <property type="molecule type" value="Genomic_DNA"/>
</dbReference>
<keyword evidence="4" id="KW-1185">Reference proteome</keyword>
<sequence>MQFLVIGTDHKDAEALNRRLAVRPKHIDRMHKEKAKGHFIFGGSKLTDEGKMVGSILVIDLPDMEAAENWIEADPYVKDGVWETYEVVPFRVAEV</sequence>
<evidence type="ECO:0000256" key="1">
    <source>
        <dbReference type="ARBA" id="ARBA00007689"/>
    </source>
</evidence>
<name>A0ABT6RIC7_9BACT</name>
<dbReference type="SUPFAM" id="SSF54909">
    <property type="entry name" value="Dimeric alpha+beta barrel"/>
    <property type="match status" value="1"/>
</dbReference>
<proteinExistence type="inferred from homology"/>
<dbReference type="Proteomes" id="UP001226434">
    <property type="component" value="Unassembled WGS sequence"/>
</dbReference>
<dbReference type="InterPro" id="IPR011008">
    <property type="entry name" value="Dimeric_a/b-barrel"/>
</dbReference>
<evidence type="ECO:0000313" key="3">
    <source>
        <dbReference type="EMBL" id="MDI3322176.1"/>
    </source>
</evidence>
<dbReference type="PANTHER" id="PTHR33606:SF3">
    <property type="entry name" value="PROTEIN YCII"/>
    <property type="match status" value="1"/>
</dbReference>
<dbReference type="InterPro" id="IPR051807">
    <property type="entry name" value="Sec-metab_biosynth-assoc"/>
</dbReference>
<reference evidence="3 4" key="1">
    <citation type="submission" date="2023-05" db="EMBL/GenBank/DDBJ databases">
        <title>Genome sequence of Pinibacter sp. MAH-24.</title>
        <authorList>
            <person name="Huq M.A."/>
        </authorList>
    </citation>
    <scope>NUCLEOTIDE SEQUENCE [LARGE SCALE GENOMIC DNA]</scope>
    <source>
        <strain evidence="3 4">MAH-24</strain>
    </source>
</reference>
<comment type="similarity">
    <text evidence="1">Belongs to the YciI family.</text>
</comment>
<dbReference type="RefSeq" id="WP_282336295.1">
    <property type="nucleotide sequence ID" value="NZ_JASBRG010000007.1"/>
</dbReference>
<organism evidence="3 4">
    <name type="scientific">Pinibacter soli</name>
    <dbReference type="NCBI Taxonomy" id="3044211"/>
    <lineage>
        <taxon>Bacteria</taxon>
        <taxon>Pseudomonadati</taxon>
        <taxon>Bacteroidota</taxon>
        <taxon>Chitinophagia</taxon>
        <taxon>Chitinophagales</taxon>
        <taxon>Chitinophagaceae</taxon>
        <taxon>Pinibacter</taxon>
    </lineage>
</organism>
<evidence type="ECO:0000313" key="4">
    <source>
        <dbReference type="Proteomes" id="UP001226434"/>
    </source>
</evidence>
<dbReference type="PANTHER" id="PTHR33606">
    <property type="entry name" value="PROTEIN YCII"/>
    <property type="match status" value="1"/>
</dbReference>
<dbReference type="Gene3D" id="3.30.70.1060">
    <property type="entry name" value="Dimeric alpha+beta barrel"/>
    <property type="match status" value="1"/>
</dbReference>
<evidence type="ECO:0000259" key="2">
    <source>
        <dbReference type="Pfam" id="PF03795"/>
    </source>
</evidence>
<feature type="domain" description="YCII-related" evidence="2">
    <location>
        <begin position="1"/>
        <end position="91"/>
    </location>
</feature>
<comment type="caution">
    <text evidence="3">The sequence shown here is derived from an EMBL/GenBank/DDBJ whole genome shotgun (WGS) entry which is preliminary data.</text>
</comment>
<gene>
    <name evidence="3" type="ORF">QJ048_20470</name>
</gene>
<protein>
    <submittedName>
        <fullName evidence="3">YciI family protein</fullName>
    </submittedName>
</protein>
<dbReference type="Pfam" id="PF03795">
    <property type="entry name" value="YCII"/>
    <property type="match status" value="1"/>
</dbReference>